<dbReference type="EMBL" id="JAWRVE010000001">
    <property type="protein sequence ID" value="KAL1883971.1"/>
    <property type="molecule type" value="Genomic_DNA"/>
</dbReference>
<keyword evidence="5" id="KW-1185">Reference proteome</keyword>
<comment type="caution">
    <text evidence="4">The sequence shown here is derived from an EMBL/GenBank/DDBJ whole genome shotgun (WGS) entry which is preliminary data.</text>
</comment>
<dbReference type="InterPro" id="IPR056884">
    <property type="entry name" value="NPHP3-like_N"/>
</dbReference>
<evidence type="ECO:0000256" key="1">
    <source>
        <dbReference type="ARBA" id="ARBA00022737"/>
    </source>
</evidence>
<evidence type="ECO:0000313" key="5">
    <source>
        <dbReference type="Proteomes" id="UP001583177"/>
    </source>
</evidence>
<gene>
    <name evidence="4" type="ORF">Daus18300_000079</name>
</gene>
<dbReference type="InterPro" id="IPR027417">
    <property type="entry name" value="P-loop_NTPase"/>
</dbReference>
<dbReference type="Pfam" id="PF24883">
    <property type="entry name" value="NPHP3_N"/>
    <property type="match status" value="1"/>
</dbReference>
<feature type="domain" description="DUF7791" evidence="3">
    <location>
        <begin position="612"/>
        <end position="757"/>
    </location>
</feature>
<evidence type="ECO:0000313" key="4">
    <source>
        <dbReference type="EMBL" id="KAL1883971.1"/>
    </source>
</evidence>
<proteinExistence type="predicted"/>
<evidence type="ECO:0000259" key="2">
    <source>
        <dbReference type="Pfam" id="PF24883"/>
    </source>
</evidence>
<organism evidence="4 5">
    <name type="scientific">Diaporthe australafricana</name>
    <dbReference type="NCBI Taxonomy" id="127596"/>
    <lineage>
        <taxon>Eukaryota</taxon>
        <taxon>Fungi</taxon>
        <taxon>Dikarya</taxon>
        <taxon>Ascomycota</taxon>
        <taxon>Pezizomycotina</taxon>
        <taxon>Sordariomycetes</taxon>
        <taxon>Sordariomycetidae</taxon>
        <taxon>Diaporthales</taxon>
        <taxon>Diaporthaceae</taxon>
        <taxon>Diaporthe</taxon>
    </lineage>
</organism>
<dbReference type="PANTHER" id="PTHR10039">
    <property type="entry name" value="AMELOGENIN"/>
    <property type="match status" value="1"/>
</dbReference>
<dbReference type="Pfam" id="PF25053">
    <property type="entry name" value="DUF7791"/>
    <property type="match status" value="1"/>
</dbReference>
<dbReference type="SUPFAM" id="SSF52540">
    <property type="entry name" value="P-loop containing nucleoside triphosphate hydrolases"/>
    <property type="match status" value="1"/>
</dbReference>
<evidence type="ECO:0000259" key="3">
    <source>
        <dbReference type="Pfam" id="PF25053"/>
    </source>
</evidence>
<accession>A0ABR3Y6Q8</accession>
<evidence type="ECO:0008006" key="6">
    <source>
        <dbReference type="Google" id="ProtNLM"/>
    </source>
</evidence>
<keyword evidence="1" id="KW-0677">Repeat</keyword>
<feature type="domain" description="Nephrocystin 3-like N-terminal" evidence="2">
    <location>
        <begin position="318"/>
        <end position="502"/>
    </location>
</feature>
<dbReference type="InterPro" id="IPR056693">
    <property type="entry name" value="DUF7791"/>
</dbReference>
<dbReference type="PANTHER" id="PTHR10039:SF5">
    <property type="entry name" value="NACHT DOMAIN-CONTAINING PROTEIN"/>
    <property type="match status" value="1"/>
</dbReference>
<protein>
    <recommendedName>
        <fullName evidence="6">NACHT domain-containing protein</fullName>
    </recommendedName>
</protein>
<dbReference type="Proteomes" id="UP001583177">
    <property type="component" value="Unassembled WGS sequence"/>
</dbReference>
<sequence length="852" mass="96257">MAEAIAALGLAANILQTVEYGGAFVTTAWRIYSSQADANLVKDFDQLRYLTQDFRGILGSLEQSASGVSSTTGLRDRDRDLLRLVANSQRVTEEILDSLDKIGDSTRWKLKKHKAILAAFKLTWNQGHIMKLQSNLEHVRSQLTLHLAHSLRCVTFSRISAIDKSIEINFLVLASGDLLFGKVDAAASRETQEKILRKIAHSVEHLNVRFDQALDLGLGTASVDFVANRIGAERHRNVGESLKLEILSTIYDPSRDDKILEPSTFEIPLARTKTLKERLLSTLAYPDMLVREQSVAKAHEKTFHWIFQSEKQQDRPWASFCQWLEAPDKQLYWITGKAGSGKSTLMRFISQPPATADFSSQPGSPNSEPRCSAFLRRWAGCQPLLVVSFYFWAVGSPMQRSKEGLLRALLHGLLRQVEPAMLASIAPESWEALCLFDENPRPYSEDLLHTTLFRALEFLSASNKICIFIDGLDEFEGEQGDLLGALRDALNAHPIKLCVSSRPWQVFEDAFQDKPSLRLQDLTLADIKAYAHSHLHPDPAFALLRTLEESFADNLVNNIAMKADGVFLWVHLVVASLQKGIKAGDRVSDLQRRLDLLPPDLEALFERMLDDLDPEYLDHAMHYFQLMEASLSILPPNVMVFSYADEEDEAFGAKFPTLPVDTRTFESTRDFMKKRLNSRCMGLLELAEQSEASEGVFVDVSRSRVKYLHRTVRDYIANAKVQEKLNHRARRADHQRFDLHLRLCSAELAFCKTSPIHTALDGERTPMLPDINDSNDPSSNWELTLAAYMIENRKEVWEQVVKLMIKHGAPIRRRHIYKAIRIARSVSTGIPDGDEAICASLEHDLNLMKKEA</sequence>
<dbReference type="Gene3D" id="3.40.50.300">
    <property type="entry name" value="P-loop containing nucleotide triphosphate hydrolases"/>
    <property type="match status" value="1"/>
</dbReference>
<name>A0ABR3Y6Q8_9PEZI</name>
<reference evidence="4 5" key="1">
    <citation type="journal article" date="2024" name="IMA Fungus">
        <title>IMA Genome - F19 : A genome assembly and annotation guide to empower mycologists, including annotated draft genome sequences of Ceratocystis pirilliformis, Diaporthe australafricana, Fusarium ophioides, Paecilomyces lecythidis, and Sporothrix stenoceras.</title>
        <authorList>
            <person name="Aylward J."/>
            <person name="Wilson A.M."/>
            <person name="Visagie C.M."/>
            <person name="Spraker J."/>
            <person name="Barnes I."/>
            <person name="Buitendag C."/>
            <person name="Ceriani C."/>
            <person name="Del Mar Angel L."/>
            <person name="du Plessis D."/>
            <person name="Fuchs T."/>
            <person name="Gasser K."/>
            <person name="Kramer D."/>
            <person name="Li W."/>
            <person name="Munsamy K."/>
            <person name="Piso A."/>
            <person name="Price J.L."/>
            <person name="Sonnekus B."/>
            <person name="Thomas C."/>
            <person name="van der Nest A."/>
            <person name="van Dijk A."/>
            <person name="van Heerden A."/>
            <person name="van Vuuren N."/>
            <person name="Yilmaz N."/>
            <person name="Duong T.A."/>
            <person name="van der Merwe N.A."/>
            <person name="Wingfield M.J."/>
            <person name="Wingfield B.D."/>
        </authorList>
    </citation>
    <scope>NUCLEOTIDE SEQUENCE [LARGE SCALE GENOMIC DNA]</scope>
    <source>
        <strain evidence="4 5">CMW 18300</strain>
    </source>
</reference>